<evidence type="ECO:0000313" key="2">
    <source>
        <dbReference type="EMBL" id="CAA9553125.1"/>
    </source>
</evidence>
<accession>A0A6J4UPG1</accession>
<organism evidence="2">
    <name type="scientific">uncultured Thermomicrobiales bacterium</name>
    <dbReference type="NCBI Taxonomy" id="1645740"/>
    <lineage>
        <taxon>Bacteria</taxon>
        <taxon>Pseudomonadati</taxon>
        <taxon>Thermomicrobiota</taxon>
        <taxon>Thermomicrobia</taxon>
        <taxon>Thermomicrobiales</taxon>
        <taxon>environmental samples</taxon>
    </lineage>
</organism>
<dbReference type="AlphaFoldDB" id="A0A6J4UPG1"/>
<name>A0A6J4UPG1_9BACT</name>
<evidence type="ECO:0000256" key="1">
    <source>
        <dbReference type="SAM" id="MobiDB-lite"/>
    </source>
</evidence>
<sequence length="40" mass="3834">MAPGDGRNPAIPGRALDGAATTTPGATPMRGRAGRGGDDA</sequence>
<gene>
    <name evidence="2" type="ORF">AVDCRST_MAG70-1090</name>
</gene>
<protein>
    <submittedName>
        <fullName evidence="2">Uncharacterized protein</fullName>
    </submittedName>
</protein>
<feature type="region of interest" description="Disordered" evidence="1">
    <location>
        <begin position="1"/>
        <end position="40"/>
    </location>
</feature>
<reference evidence="2" key="1">
    <citation type="submission" date="2020-02" db="EMBL/GenBank/DDBJ databases">
        <authorList>
            <person name="Meier V. D."/>
        </authorList>
    </citation>
    <scope>NUCLEOTIDE SEQUENCE</scope>
    <source>
        <strain evidence="2">AVDCRST_MAG70</strain>
    </source>
</reference>
<feature type="compositionally biased region" description="Low complexity" evidence="1">
    <location>
        <begin position="18"/>
        <end position="31"/>
    </location>
</feature>
<proteinExistence type="predicted"/>
<dbReference type="EMBL" id="CADCWH010000171">
    <property type="protein sequence ID" value="CAA9553125.1"/>
    <property type="molecule type" value="Genomic_DNA"/>
</dbReference>